<sequence>MNSRAPAGSVLSREPWSGAPILDAHAHLGPYNRFFVADPSGEAMLRVMDRCGVSGAIVSSMLAVELDTEAGNAETAALCEAHPSRFAGYVVINPWQDPEAELERWSGHQSFVGVKLHPDLHEYPLDGLRYRPVWEFAERTGRPVLTHTWAGSQFDDLSHVDRVATDHPRARILAGHSGVAPSSFGRAIELARRHPGVLLELCGSHNHGRAIAEMVRAVGAAQVVFGSDFPFIDLRMSLGRVLFAELGPADREAVLGGTMAGVLAGGHSGAALLDRLEKDPAHWQP</sequence>
<evidence type="ECO:0000259" key="2">
    <source>
        <dbReference type="Pfam" id="PF04909"/>
    </source>
</evidence>
<evidence type="ECO:0000256" key="1">
    <source>
        <dbReference type="ARBA" id="ARBA00023239"/>
    </source>
</evidence>
<name>A0A6N9YPB1_9ACTN</name>
<evidence type="ECO:0000313" key="4">
    <source>
        <dbReference type="Proteomes" id="UP000469185"/>
    </source>
</evidence>
<dbReference type="Gene3D" id="3.20.20.140">
    <property type="entry name" value="Metal-dependent hydrolases"/>
    <property type="match status" value="1"/>
</dbReference>
<protein>
    <submittedName>
        <fullName evidence="3">Amidohydrolase</fullName>
    </submittedName>
</protein>
<comment type="caution">
    <text evidence="3">The sequence shown here is derived from an EMBL/GenBank/DDBJ whole genome shotgun (WGS) entry which is preliminary data.</text>
</comment>
<dbReference type="Proteomes" id="UP000469185">
    <property type="component" value="Unassembled WGS sequence"/>
</dbReference>
<dbReference type="GO" id="GO:0005737">
    <property type="term" value="C:cytoplasm"/>
    <property type="evidence" value="ECO:0007669"/>
    <property type="project" value="TreeGrafter"/>
</dbReference>
<dbReference type="SUPFAM" id="SSF51556">
    <property type="entry name" value="Metallo-dependent hydrolases"/>
    <property type="match status" value="1"/>
</dbReference>
<gene>
    <name evidence="3" type="ORF">G1H11_15860</name>
</gene>
<reference evidence="3 4" key="1">
    <citation type="submission" date="2020-02" db="EMBL/GenBank/DDBJ databases">
        <authorList>
            <person name="Li X.-J."/>
            <person name="Feng X.-M."/>
        </authorList>
    </citation>
    <scope>NUCLEOTIDE SEQUENCE [LARGE SCALE GENOMIC DNA]</scope>
    <source>
        <strain evidence="3 4">CGMCC 4.7225</strain>
    </source>
</reference>
<dbReference type="InterPro" id="IPR032465">
    <property type="entry name" value="ACMSD"/>
</dbReference>
<dbReference type="Pfam" id="PF04909">
    <property type="entry name" value="Amidohydro_2"/>
    <property type="match status" value="1"/>
</dbReference>
<keyword evidence="1" id="KW-0456">Lyase</keyword>
<organism evidence="3 4">
    <name type="scientific">Phytoactinopolyspora alkaliphila</name>
    <dbReference type="NCBI Taxonomy" id="1783498"/>
    <lineage>
        <taxon>Bacteria</taxon>
        <taxon>Bacillati</taxon>
        <taxon>Actinomycetota</taxon>
        <taxon>Actinomycetes</taxon>
        <taxon>Jiangellales</taxon>
        <taxon>Jiangellaceae</taxon>
        <taxon>Phytoactinopolyspora</taxon>
    </lineage>
</organism>
<dbReference type="PANTHER" id="PTHR21240:SF28">
    <property type="entry name" value="ISO-OROTATE DECARBOXYLASE (EUROFUNG)"/>
    <property type="match status" value="1"/>
</dbReference>
<dbReference type="EMBL" id="JAAGOB010000008">
    <property type="protein sequence ID" value="NED96785.1"/>
    <property type="molecule type" value="Genomic_DNA"/>
</dbReference>
<dbReference type="InterPro" id="IPR006680">
    <property type="entry name" value="Amidohydro-rel"/>
</dbReference>
<dbReference type="GO" id="GO:0016831">
    <property type="term" value="F:carboxy-lyase activity"/>
    <property type="evidence" value="ECO:0007669"/>
    <property type="project" value="InterPro"/>
</dbReference>
<dbReference type="GO" id="GO:0019748">
    <property type="term" value="P:secondary metabolic process"/>
    <property type="evidence" value="ECO:0007669"/>
    <property type="project" value="TreeGrafter"/>
</dbReference>
<dbReference type="InterPro" id="IPR032466">
    <property type="entry name" value="Metal_Hydrolase"/>
</dbReference>
<proteinExistence type="predicted"/>
<dbReference type="PANTHER" id="PTHR21240">
    <property type="entry name" value="2-AMINO-3-CARBOXYLMUCONATE-6-SEMIALDEHYDE DECARBOXYLASE"/>
    <property type="match status" value="1"/>
</dbReference>
<dbReference type="AlphaFoldDB" id="A0A6N9YPB1"/>
<keyword evidence="3" id="KW-0378">Hydrolase</keyword>
<keyword evidence="4" id="KW-1185">Reference proteome</keyword>
<dbReference type="RefSeq" id="WP_163819564.1">
    <property type="nucleotide sequence ID" value="NZ_JAAGOB010000008.1"/>
</dbReference>
<evidence type="ECO:0000313" key="3">
    <source>
        <dbReference type="EMBL" id="NED96785.1"/>
    </source>
</evidence>
<accession>A0A6N9YPB1</accession>
<feature type="domain" description="Amidohydrolase-related" evidence="2">
    <location>
        <begin position="67"/>
        <end position="258"/>
    </location>
</feature>
<dbReference type="GO" id="GO:0016787">
    <property type="term" value="F:hydrolase activity"/>
    <property type="evidence" value="ECO:0007669"/>
    <property type="project" value="UniProtKB-KW"/>
</dbReference>
<dbReference type="CDD" id="cd01292">
    <property type="entry name" value="metallo-dependent_hydrolases"/>
    <property type="match status" value="1"/>
</dbReference>